<evidence type="ECO:0000259" key="3">
    <source>
        <dbReference type="Pfam" id="PF08239"/>
    </source>
</evidence>
<reference evidence="4 5" key="1">
    <citation type="submission" date="2018-03" db="EMBL/GenBank/DDBJ databases">
        <title>The draft genome of Mesorhizobium sp. 6GN-30.</title>
        <authorList>
            <person name="Liu L."/>
            <person name="Li L."/>
            <person name="Wang T."/>
            <person name="Zhang X."/>
            <person name="Liang L."/>
        </authorList>
    </citation>
    <scope>NUCLEOTIDE SEQUENCE [LARGE SCALE GENOMIC DNA]</scope>
    <source>
        <strain evidence="4 5">6GN30</strain>
    </source>
</reference>
<feature type="chain" id="PRO_5015195754" evidence="2">
    <location>
        <begin position="24"/>
        <end position="231"/>
    </location>
</feature>
<protein>
    <submittedName>
        <fullName evidence="4">SH3 domain-containing protein</fullName>
    </submittedName>
</protein>
<gene>
    <name evidence="4" type="ORF">C7I84_10945</name>
</gene>
<dbReference type="EMBL" id="PXYK01000009">
    <property type="protein sequence ID" value="PSJ60640.1"/>
    <property type="molecule type" value="Genomic_DNA"/>
</dbReference>
<dbReference type="Gene3D" id="2.30.30.40">
    <property type="entry name" value="SH3 Domains"/>
    <property type="match status" value="1"/>
</dbReference>
<keyword evidence="5" id="KW-1185">Reference proteome</keyword>
<dbReference type="OrthoDB" id="964913at2"/>
<dbReference type="Pfam" id="PF08239">
    <property type="entry name" value="SH3_3"/>
    <property type="match status" value="1"/>
</dbReference>
<sequence length="231" mass="24370">MRCGFLLALAACLLLPAAGPSMAQTEARPQISEEAAGFFVVEGVASNDLLNVRATASAGGRVVGRLPNGALLRNLGCSDVNGNSWCEVETVEAPRITGFVAGRYLHETLADDPGLAPQDEASAVPPAEEGEPPAEAEPARVDAAAEIPCSRYYGQPMRMCAASVRRDAEKEATVTVTWPDGGQRVISFRNGRADTSDAPDPVSYTREAELNIIRIGKAERFEIPDALAFGG</sequence>
<proteinExistence type="predicted"/>
<dbReference type="AlphaFoldDB" id="A0A2P7SDT1"/>
<keyword evidence="2" id="KW-0732">Signal</keyword>
<comment type="caution">
    <text evidence="4">The sequence shown here is derived from an EMBL/GenBank/DDBJ whole genome shotgun (WGS) entry which is preliminary data.</text>
</comment>
<accession>A0A2P7SDT1</accession>
<evidence type="ECO:0000256" key="1">
    <source>
        <dbReference type="SAM" id="MobiDB-lite"/>
    </source>
</evidence>
<organism evidence="4 5">
    <name type="scientific">Kumtagia ephedrae</name>
    <dbReference type="NCBI Taxonomy" id="2116701"/>
    <lineage>
        <taxon>Bacteria</taxon>
        <taxon>Pseudomonadati</taxon>
        <taxon>Pseudomonadota</taxon>
        <taxon>Alphaproteobacteria</taxon>
        <taxon>Hyphomicrobiales</taxon>
        <taxon>Phyllobacteriaceae</taxon>
        <taxon>Kumtagia</taxon>
    </lineage>
</organism>
<feature type="signal peptide" evidence="2">
    <location>
        <begin position="1"/>
        <end position="23"/>
    </location>
</feature>
<evidence type="ECO:0000313" key="4">
    <source>
        <dbReference type="EMBL" id="PSJ60640.1"/>
    </source>
</evidence>
<dbReference type="InterPro" id="IPR003646">
    <property type="entry name" value="SH3-like_bac-type"/>
</dbReference>
<evidence type="ECO:0000313" key="5">
    <source>
        <dbReference type="Proteomes" id="UP000241229"/>
    </source>
</evidence>
<feature type="region of interest" description="Disordered" evidence="1">
    <location>
        <begin position="110"/>
        <end position="140"/>
    </location>
</feature>
<feature type="domain" description="SH3b" evidence="3">
    <location>
        <begin position="50"/>
        <end position="105"/>
    </location>
</feature>
<name>A0A2P7SDT1_9HYPH</name>
<evidence type="ECO:0000256" key="2">
    <source>
        <dbReference type="SAM" id="SignalP"/>
    </source>
</evidence>
<dbReference type="Proteomes" id="UP000241229">
    <property type="component" value="Unassembled WGS sequence"/>
</dbReference>